<dbReference type="PANTHER" id="PTHR45672:SF11">
    <property type="entry name" value="PROTEIN DISULFIDE-ISOMERASE C17H9.14C"/>
    <property type="match status" value="1"/>
</dbReference>
<dbReference type="InterPro" id="IPR013766">
    <property type="entry name" value="Thioredoxin_domain"/>
</dbReference>
<evidence type="ECO:0000256" key="1">
    <source>
        <dbReference type="SAM" id="MobiDB-lite"/>
    </source>
</evidence>
<feature type="compositionally biased region" description="Polar residues" evidence="1">
    <location>
        <begin position="116"/>
        <end position="126"/>
    </location>
</feature>
<feature type="compositionally biased region" description="Low complexity" evidence="1">
    <location>
        <begin position="220"/>
        <end position="237"/>
    </location>
</feature>
<dbReference type="InterPro" id="IPR051063">
    <property type="entry name" value="PDI"/>
</dbReference>
<sequence>MSEIAHRNMNVHTNKITSMRNKFVGICNADNETTALDLLMQMRLIHGCAIYDDAAEKHTILSKGIDNISDEEFIKLSTNASLLHVIHNHIRYCEKLLYKCKRQSGNINPIQITTDSEMQSATQSVSRGKESSFDNAMESKGKSTVSSKNISKNNNKVVPVVTKVSANTEELSLKNIETENSNQVGIESDSLGPLRSQDLFDMEDQSAITIKKIPSGASQSNISTNRNPTTNTSTNTSVLTGGMRTTNYNSSMNTSDYINNLTSTEAERLASDYQKTQNNNMNSKSNSSGNYDKSIQSFSNFKVDKPTLINYWADWCGPSKAFKPNWDKFVSTYKNKFQDLQVTDLNVKTDKKLNKLASDAGVQGYPTIVFFYNGTKYPKVASGMTVDDINNFITNTMQSSQK</sequence>
<dbReference type="PROSITE" id="PS51352">
    <property type="entry name" value="THIOREDOXIN_2"/>
    <property type="match status" value="1"/>
</dbReference>
<dbReference type="Pfam" id="PF00085">
    <property type="entry name" value="Thioredoxin"/>
    <property type="match status" value="1"/>
</dbReference>
<evidence type="ECO:0000313" key="3">
    <source>
        <dbReference type="EMBL" id="QKU35147.1"/>
    </source>
</evidence>
<dbReference type="KEGG" id="vg:80518566"/>
<dbReference type="Gene3D" id="3.40.30.10">
    <property type="entry name" value="Glutaredoxin"/>
    <property type="match status" value="1"/>
</dbReference>
<dbReference type="PANTHER" id="PTHR45672">
    <property type="entry name" value="PROTEIN DISULFIDE-ISOMERASE C17H9.14C-RELATED"/>
    <property type="match status" value="1"/>
</dbReference>
<evidence type="ECO:0000259" key="2">
    <source>
        <dbReference type="PROSITE" id="PS51352"/>
    </source>
</evidence>
<dbReference type="InterPro" id="IPR036249">
    <property type="entry name" value="Thioredoxin-like_sf"/>
</dbReference>
<dbReference type="SUPFAM" id="SSF52833">
    <property type="entry name" value="Thioredoxin-like"/>
    <property type="match status" value="1"/>
</dbReference>
<protein>
    <submittedName>
        <fullName evidence="3">Thioredoxin domain-containing protein</fullName>
    </submittedName>
</protein>
<organism evidence="3">
    <name type="scientific">Tupanvirus soda lake</name>
    <dbReference type="NCBI Taxonomy" id="2126985"/>
    <lineage>
        <taxon>Viruses</taxon>
        <taxon>Varidnaviria</taxon>
        <taxon>Bamfordvirae</taxon>
        <taxon>Nucleocytoviricota</taxon>
        <taxon>Megaviricetes</taxon>
        <taxon>Imitervirales</taxon>
        <taxon>Mimiviridae</taxon>
        <taxon>Megamimivirinae</taxon>
        <taxon>Tupanvirus</taxon>
        <taxon>Tupanvirus salinum</taxon>
    </lineage>
</organism>
<feature type="region of interest" description="Disordered" evidence="1">
    <location>
        <begin position="215"/>
        <end position="246"/>
    </location>
</feature>
<dbReference type="EMBL" id="KY523104">
    <property type="protein sequence ID" value="QKU35147.1"/>
    <property type="molecule type" value="Genomic_DNA"/>
</dbReference>
<accession>A0A6N1NRF6</accession>
<dbReference type="GO" id="GO:0006457">
    <property type="term" value="P:protein folding"/>
    <property type="evidence" value="ECO:0007669"/>
    <property type="project" value="TreeGrafter"/>
</dbReference>
<name>A0A6N1NRF6_9VIRU</name>
<reference evidence="3" key="1">
    <citation type="submission" date="2017-01" db="EMBL/GenBank/DDBJ databases">
        <authorList>
            <person name="Assis F.L."/>
            <person name="Abrahao J.S."/>
            <person name="Silva L."/>
            <person name="Khalil J.B."/>
            <person name="Rodrigues R."/>
            <person name="Silva L.S."/>
            <person name="Arantes T."/>
            <person name="Boratto P."/>
            <person name="Andrade M."/>
            <person name="Kroon E.G."/>
            <person name="Ribeiro B."/>
            <person name="Bergier I."/>
            <person name="Seligmann H."/>
            <person name="Ghigo E."/>
            <person name="Colson P."/>
            <person name="Levasseur A."/>
            <person name="Raoult D."/>
            <person name="Scola B.L."/>
        </authorList>
    </citation>
    <scope>NUCLEOTIDE SEQUENCE</scope>
    <source>
        <strain evidence="3">Soda lake</strain>
    </source>
</reference>
<dbReference type="GO" id="GO:0003756">
    <property type="term" value="F:protein disulfide isomerase activity"/>
    <property type="evidence" value="ECO:0007669"/>
    <property type="project" value="TreeGrafter"/>
</dbReference>
<feature type="region of interest" description="Disordered" evidence="1">
    <location>
        <begin position="116"/>
        <end position="150"/>
    </location>
</feature>
<feature type="compositionally biased region" description="Basic and acidic residues" evidence="1">
    <location>
        <begin position="127"/>
        <end position="141"/>
    </location>
</feature>
<dbReference type="GeneID" id="80518566"/>
<dbReference type="RefSeq" id="YP_010781802.1">
    <property type="nucleotide sequence ID" value="NC_075039.1"/>
</dbReference>
<proteinExistence type="predicted"/>
<dbReference type="CDD" id="cd02961">
    <property type="entry name" value="PDI_a_family"/>
    <property type="match status" value="1"/>
</dbReference>
<feature type="domain" description="Thioredoxin" evidence="2">
    <location>
        <begin position="270"/>
        <end position="398"/>
    </location>
</feature>
<reference evidence="3" key="2">
    <citation type="journal article" date="2018" name="Nat. Commun.">
        <title>Tailed giant Tupanvirus possesses the most complete translational apparatus of the known virosphere.</title>
        <authorList>
            <person name="Abrahao J."/>
            <person name="Silva L."/>
            <person name="Silva L.S."/>
            <person name="Khalil J.Y.B."/>
            <person name="Rodrigues R."/>
            <person name="Arantes T."/>
            <person name="Assis F."/>
            <person name="Boratto P."/>
            <person name="Andrade M."/>
            <person name="Kroon E.G."/>
            <person name="Ribeiro B."/>
            <person name="Bergier I."/>
            <person name="Seligmann H."/>
            <person name="Ghigo E."/>
            <person name="Colson P."/>
            <person name="Levasseur A."/>
            <person name="Kroemer G."/>
            <person name="Raoult D."/>
            <person name="La Scola B."/>
        </authorList>
    </citation>
    <scope>NUCLEOTIDE SEQUENCE [LARGE SCALE GENOMIC DNA]</scope>
    <source>
        <strain evidence="3">Soda lake</strain>
    </source>
</reference>